<evidence type="ECO:0000313" key="1">
    <source>
        <dbReference type="EMBL" id="TCP28731.1"/>
    </source>
</evidence>
<organism evidence="1 2">
    <name type="scientific">Scopulibacillus darangshiensis</name>
    <dbReference type="NCBI Taxonomy" id="442528"/>
    <lineage>
        <taxon>Bacteria</taxon>
        <taxon>Bacillati</taxon>
        <taxon>Bacillota</taxon>
        <taxon>Bacilli</taxon>
        <taxon>Bacillales</taxon>
        <taxon>Sporolactobacillaceae</taxon>
        <taxon>Scopulibacillus</taxon>
    </lineage>
</organism>
<dbReference type="AlphaFoldDB" id="A0A4R2P473"/>
<reference evidence="1 2" key="1">
    <citation type="submission" date="2019-03" db="EMBL/GenBank/DDBJ databases">
        <title>Genomic Encyclopedia of Type Strains, Phase IV (KMG-IV): sequencing the most valuable type-strain genomes for metagenomic binning, comparative biology and taxonomic classification.</title>
        <authorList>
            <person name="Goeker M."/>
        </authorList>
    </citation>
    <scope>NUCLEOTIDE SEQUENCE [LARGE SCALE GENOMIC DNA]</scope>
    <source>
        <strain evidence="1 2">DSM 19377</strain>
    </source>
</reference>
<accession>A0A4R2P473</accession>
<comment type="caution">
    <text evidence="1">The sequence shown here is derived from an EMBL/GenBank/DDBJ whole genome shotgun (WGS) entry which is preliminary data.</text>
</comment>
<dbReference type="Proteomes" id="UP000295416">
    <property type="component" value="Unassembled WGS sequence"/>
</dbReference>
<sequence length="50" mass="6077">MSVLKEKVRTIEFRSQKEINKRRQLEREQSINKVHERVKKILNGQITDNK</sequence>
<keyword evidence="2" id="KW-1185">Reference proteome</keyword>
<gene>
    <name evidence="1" type="ORF">EV207_11643</name>
</gene>
<name>A0A4R2P473_9BACL</name>
<dbReference type="EMBL" id="SLXK01000016">
    <property type="protein sequence ID" value="TCP28731.1"/>
    <property type="molecule type" value="Genomic_DNA"/>
</dbReference>
<protein>
    <submittedName>
        <fullName evidence="1">Uncharacterized protein</fullName>
    </submittedName>
</protein>
<proteinExistence type="predicted"/>
<evidence type="ECO:0000313" key="2">
    <source>
        <dbReference type="Proteomes" id="UP000295416"/>
    </source>
</evidence>